<sequence>MNGLFAWSANRPSGLCPRGLFRRRLMSRSDVKRTQSAGRSQNRQLMRGGRA</sequence>
<dbReference type="Proteomes" id="UP000295110">
    <property type="component" value="Unassembled WGS sequence"/>
</dbReference>
<organism evidence="2 3">
    <name type="scientific">Roseateles saccharophilus</name>
    <name type="common">Pseudomonas saccharophila</name>
    <dbReference type="NCBI Taxonomy" id="304"/>
    <lineage>
        <taxon>Bacteria</taxon>
        <taxon>Pseudomonadati</taxon>
        <taxon>Pseudomonadota</taxon>
        <taxon>Betaproteobacteria</taxon>
        <taxon>Burkholderiales</taxon>
        <taxon>Sphaerotilaceae</taxon>
        <taxon>Roseateles</taxon>
    </lineage>
</organism>
<evidence type="ECO:0000256" key="1">
    <source>
        <dbReference type="SAM" id="MobiDB-lite"/>
    </source>
</evidence>
<name>A0A4R3VEG6_ROSSA</name>
<feature type="region of interest" description="Disordered" evidence="1">
    <location>
        <begin position="26"/>
        <end position="51"/>
    </location>
</feature>
<proteinExistence type="predicted"/>
<dbReference type="AlphaFoldDB" id="A0A4R3VEG6"/>
<comment type="caution">
    <text evidence="2">The sequence shown here is derived from an EMBL/GenBank/DDBJ whole genome shotgun (WGS) entry which is preliminary data.</text>
</comment>
<accession>A0A4R3VEG6</accession>
<keyword evidence="3" id="KW-1185">Reference proteome</keyword>
<feature type="compositionally biased region" description="Polar residues" evidence="1">
    <location>
        <begin position="34"/>
        <end position="44"/>
    </location>
</feature>
<evidence type="ECO:0000313" key="2">
    <source>
        <dbReference type="EMBL" id="TCV02112.1"/>
    </source>
</evidence>
<reference evidence="2 3" key="1">
    <citation type="submission" date="2019-03" db="EMBL/GenBank/DDBJ databases">
        <title>Genomic Encyclopedia of Type Strains, Phase IV (KMG-IV): sequencing the most valuable type-strain genomes for metagenomic binning, comparative biology and taxonomic classification.</title>
        <authorList>
            <person name="Goeker M."/>
        </authorList>
    </citation>
    <scope>NUCLEOTIDE SEQUENCE [LARGE SCALE GENOMIC DNA]</scope>
    <source>
        <strain evidence="2 3">DSM 654</strain>
    </source>
</reference>
<dbReference type="EMBL" id="SMBU01000005">
    <property type="protein sequence ID" value="TCV02112.1"/>
    <property type="molecule type" value="Genomic_DNA"/>
</dbReference>
<protein>
    <submittedName>
        <fullName evidence="2">Uncharacterized protein</fullName>
    </submittedName>
</protein>
<evidence type="ECO:0000313" key="3">
    <source>
        <dbReference type="Proteomes" id="UP000295110"/>
    </source>
</evidence>
<gene>
    <name evidence="2" type="ORF">EV671_1005147</name>
</gene>